<dbReference type="Proteomes" id="UP000281553">
    <property type="component" value="Unassembled WGS sequence"/>
</dbReference>
<accession>A0A3P7N6G7</accession>
<reference evidence="2 3" key="1">
    <citation type="submission" date="2018-11" db="EMBL/GenBank/DDBJ databases">
        <authorList>
            <consortium name="Pathogen Informatics"/>
        </authorList>
    </citation>
    <scope>NUCLEOTIDE SEQUENCE [LARGE SCALE GENOMIC DNA]</scope>
</reference>
<proteinExistence type="predicted"/>
<organism evidence="2 3">
    <name type="scientific">Dibothriocephalus latus</name>
    <name type="common">Fish tapeworm</name>
    <name type="synonym">Diphyllobothrium latum</name>
    <dbReference type="NCBI Taxonomy" id="60516"/>
    <lineage>
        <taxon>Eukaryota</taxon>
        <taxon>Metazoa</taxon>
        <taxon>Spiralia</taxon>
        <taxon>Lophotrochozoa</taxon>
        <taxon>Platyhelminthes</taxon>
        <taxon>Cestoda</taxon>
        <taxon>Eucestoda</taxon>
        <taxon>Diphyllobothriidea</taxon>
        <taxon>Diphyllobothriidae</taxon>
        <taxon>Dibothriocephalus</taxon>
    </lineage>
</organism>
<name>A0A3P7N6G7_DIBLA</name>
<protein>
    <recommendedName>
        <fullName evidence="1">BCD1 alpha/beta domain-containing protein</fullName>
    </recommendedName>
</protein>
<dbReference type="EMBL" id="UYRU01079420">
    <property type="protein sequence ID" value="VDN30087.1"/>
    <property type="molecule type" value="Genomic_DNA"/>
</dbReference>
<dbReference type="OrthoDB" id="272357at2759"/>
<keyword evidence="3" id="KW-1185">Reference proteome</keyword>
<dbReference type="Pfam" id="PF25790">
    <property type="entry name" value="BCD1"/>
    <property type="match status" value="1"/>
</dbReference>
<feature type="domain" description="BCD1 alpha/beta" evidence="1">
    <location>
        <begin position="2"/>
        <end position="188"/>
    </location>
</feature>
<evidence type="ECO:0000313" key="3">
    <source>
        <dbReference type="Proteomes" id="UP000281553"/>
    </source>
</evidence>
<dbReference type="InterPro" id="IPR057721">
    <property type="entry name" value="BCD1_alpha/beta"/>
</dbReference>
<sequence>MGIDFRALTPLLKRARMNKTYVSNSSDPSVPTPPTIMWTLEFCLLPSSSHPEGGNRACLRDDLRWCDDALSPLHILVHSCHPDSSLETIWRSKVTDLSSNEQENLVTSKVAPAGAVVSWLLSTPSSLNPADSSSSFYFYIQCEGGRQESGRGRTYPKHELFPNTTLAEVLTYDSFVIHEFPTIWVSRTELPTTV</sequence>
<evidence type="ECO:0000259" key="1">
    <source>
        <dbReference type="Pfam" id="PF25790"/>
    </source>
</evidence>
<evidence type="ECO:0000313" key="2">
    <source>
        <dbReference type="EMBL" id="VDN30087.1"/>
    </source>
</evidence>
<gene>
    <name evidence="2" type="ORF">DILT_LOCUS15478</name>
</gene>
<dbReference type="AlphaFoldDB" id="A0A3P7N6G7"/>